<dbReference type="EMBL" id="JBHSSW010000009">
    <property type="protein sequence ID" value="MFC6198280.1"/>
    <property type="molecule type" value="Genomic_DNA"/>
</dbReference>
<feature type="region of interest" description="Disordered" evidence="1">
    <location>
        <begin position="1"/>
        <end position="31"/>
    </location>
</feature>
<evidence type="ECO:0000256" key="1">
    <source>
        <dbReference type="SAM" id="MobiDB-lite"/>
    </source>
</evidence>
<sequence>SRETVQSGHHRPRQTPAHPAQQHGQRGSKLPVQTTSVLTVATWCDWRSAIIYGAIVATAHGSSFNAGETSVVFIKLNSILQTQVMIASKRQKTSRSTRKVTRAEIIGMAVQSRKSRLFKTVQIRK</sequence>
<dbReference type="RefSeq" id="WP_377378373.1">
    <property type="nucleotide sequence ID" value="NZ_JBHSSW010000009.1"/>
</dbReference>
<dbReference type="Proteomes" id="UP001596303">
    <property type="component" value="Unassembled WGS sequence"/>
</dbReference>
<name>A0ABW1S9J0_9PROT</name>
<comment type="caution">
    <text evidence="2">The sequence shown here is derived from an EMBL/GenBank/DDBJ whole genome shotgun (WGS) entry which is preliminary data.</text>
</comment>
<evidence type="ECO:0000313" key="3">
    <source>
        <dbReference type="Proteomes" id="UP001596303"/>
    </source>
</evidence>
<feature type="non-terminal residue" evidence="2">
    <location>
        <position position="1"/>
    </location>
</feature>
<accession>A0ABW1S9J0</accession>
<reference evidence="3" key="1">
    <citation type="journal article" date="2019" name="Int. J. Syst. Evol. Microbiol.">
        <title>The Global Catalogue of Microorganisms (GCM) 10K type strain sequencing project: providing services to taxonomists for standard genome sequencing and annotation.</title>
        <authorList>
            <consortium name="The Broad Institute Genomics Platform"/>
            <consortium name="The Broad Institute Genome Sequencing Center for Infectious Disease"/>
            <person name="Wu L."/>
            <person name="Ma J."/>
        </authorList>
    </citation>
    <scope>NUCLEOTIDE SEQUENCE [LARGE SCALE GENOMIC DNA]</scope>
    <source>
        <strain evidence="3">CGMCC-1.15741</strain>
    </source>
</reference>
<proteinExistence type="predicted"/>
<keyword evidence="3" id="KW-1185">Reference proteome</keyword>
<gene>
    <name evidence="2" type="ORF">ACFQDM_09330</name>
</gene>
<protein>
    <submittedName>
        <fullName evidence="2">Uncharacterized protein</fullName>
    </submittedName>
</protein>
<evidence type="ECO:0000313" key="2">
    <source>
        <dbReference type="EMBL" id="MFC6198280.1"/>
    </source>
</evidence>
<organism evidence="2 3">
    <name type="scientific">Ponticaulis profundi</name>
    <dbReference type="NCBI Taxonomy" id="2665222"/>
    <lineage>
        <taxon>Bacteria</taxon>
        <taxon>Pseudomonadati</taxon>
        <taxon>Pseudomonadota</taxon>
        <taxon>Alphaproteobacteria</taxon>
        <taxon>Hyphomonadales</taxon>
        <taxon>Hyphomonadaceae</taxon>
        <taxon>Ponticaulis</taxon>
    </lineage>
</organism>